<proteinExistence type="predicted"/>
<dbReference type="PANTHER" id="PTHR14241">
    <property type="entry name" value="INTERFERON-INDUCED PROTEIN 44"/>
    <property type="match status" value="1"/>
</dbReference>
<feature type="compositionally biased region" description="Basic and acidic residues" evidence="1">
    <location>
        <begin position="286"/>
        <end position="302"/>
    </location>
</feature>
<dbReference type="InterPro" id="IPR025662">
    <property type="entry name" value="Sigma_54_int_dom_ATP-bd_1"/>
</dbReference>
<dbReference type="PROSITE" id="PS00675">
    <property type="entry name" value="SIGMA54_INTERACT_1"/>
    <property type="match status" value="1"/>
</dbReference>
<feature type="region of interest" description="Disordered" evidence="1">
    <location>
        <begin position="286"/>
        <end position="447"/>
    </location>
</feature>
<dbReference type="Proteomes" id="UP001374579">
    <property type="component" value="Unassembled WGS sequence"/>
</dbReference>
<evidence type="ECO:0000313" key="3">
    <source>
        <dbReference type="Proteomes" id="UP001374579"/>
    </source>
</evidence>
<accession>A0AAN9B4T3</accession>
<keyword evidence="3" id="KW-1185">Reference proteome</keyword>
<comment type="caution">
    <text evidence="2">The sequence shown here is derived from an EMBL/GenBank/DDBJ whole genome shotgun (WGS) entry which is preliminary data.</text>
</comment>
<dbReference type="EMBL" id="JBAMIC010000012">
    <property type="protein sequence ID" value="KAK7099188.1"/>
    <property type="molecule type" value="Genomic_DNA"/>
</dbReference>
<sequence length="832" mass="93173">MASKLRSMLSKSDEDLEWSKKGLQKLKDEVKALGSKVRNDAHEPPRILFLGETGSGKSSFISSIVSALKGKIIYTAAVGYHEGQEVNNTRRFLEHRVFLKNETGEDSPLDFILCDSRGIAKRNGQGASEEAIRKMIEGKFRHNDMISEDNGSFDWQTIESRTPKPPSCVVFVQRAQGLGDRDPEVAKKINMVTDLIKDDNINSCVVLTHIDMVKKNLEKSLHLATTCKESRERVTTAARMMGVNENRVFVVKNYVNEKKTHTRHDILILRAVRAILLDVDQRLDDSTVHRKEDQPDPFPPRDHHPRRLSNSTDSALGADHSLSFASSGEPLETSSIDTSNPPVPQSFKRNIAQGPRDTQSGERKSQRRSQKMVQLTQPKKVHEPGLQQSTERSRSTSTLGSKRSRQHDYYIKSSSTSSQEDSHSDEDDWARKGDDDGIDDSPMSDLSSMQDLLNSFARLPYPDKYQEKANLRGAKALNRKTVFQLEHSDITTSDEAPGLTIQLKKEFLAESVYQNILSDLNSWSQADTGAIWLSDTLHNDLGVPLEQPTPDSVDFQVLFLASGFPAFLLTVFDPERVLQDRDIDDEEESRTLIEVESKEVEIFCMHMGKLLTSAMLNFCCCDFILVPCTMRFKDFAPSALTKKLEEEVKATRQYFRGPRVLKEPVYDQLKAAVTAVAGASYVPRLLENNGSSEVVQDTMILMDCDWRGVVSLLIEKLTRVESQEKPEHVTYPDGSWLKMATAVMEAARRLGYAEGVVVVTEEEALIQSYKALKGKVMEDTGLSLSVSVVRPGPDVNTSSASYVIIMDLPDYTPDMNTVVLHVVCDKSPASYV</sequence>
<gene>
    <name evidence="2" type="ORF">V1264_003369</name>
</gene>
<name>A0AAN9B4T3_9CAEN</name>
<dbReference type="AlphaFoldDB" id="A0AAN9B4T3"/>
<dbReference type="InterPro" id="IPR027417">
    <property type="entry name" value="P-loop_NTPase"/>
</dbReference>
<dbReference type="Gene3D" id="3.40.50.300">
    <property type="entry name" value="P-loop containing nucleotide triphosphate hydrolases"/>
    <property type="match status" value="1"/>
</dbReference>
<evidence type="ECO:0000256" key="1">
    <source>
        <dbReference type="SAM" id="MobiDB-lite"/>
    </source>
</evidence>
<protein>
    <submittedName>
        <fullName evidence="2">Uncharacterized protein</fullName>
    </submittedName>
</protein>
<organism evidence="2 3">
    <name type="scientific">Littorina saxatilis</name>
    <dbReference type="NCBI Taxonomy" id="31220"/>
    <lineage>
        <taxon>Eukaryota</taxon>
        <taxon>Metazoa</taxon>
        <taxon>Spiralia</taxon>
        <taxon>Lophotrochozoa</taxon>
        <taxon>Mollusca</taxon>
        <taxon>Gastropoda</taxon>
        <taxon>Caenogastropoda</taxon>
        <taxon>Littorinimorpha</taxon>
        <taxon>Littorinoidea</taxon>
        <taxon>Littorinidae</taxon>
        <taxon>Littorina</taxon>
    </lineage>
</organism>
<evidence type="ECO:0000313" key="2">
    <source>
        <dbReference type="EMBL" id="KAK7099188.1"/>
    </source>
</evidence>
<dbReference type="PANTHER" id="PTHR14241:SF32">
    <property type="entry name" value="VWFA DOMAIN-CONTAINING PROTEIN-RELATED"/>
    <property type="match status" value="1"/>
</dbReference>
<reference evidence="2 3" key="1">
    <citation type="submission" date="2024-02" db="EMBL/GenBank/DDBJ databases">
        <title>Chromosome-scale genome assembly of the rough periwinkle Littorina saxatilis.</title>
        <authorList>
            <person name="De Jode A."/>
            <person name="Faria R."/>
            <person name="Formenti G."/>
            <person name="Sims Y."/>
            <person name="Smith T.P."/>
            <person name="Tracey A."/>
            <person name="Wood J.M.D."/>
            <person name="Zagrodzka Z.B."/>
            <person name="Johannesson K."/>
            <person name="Butlin R.K."/>
            <person name="Leder E.H."/>
        </authorList>
    </citation>
    <scope>NUCLEOTIDE SEQUENCE [LARGE SCALE GENOMIC DNA]</scope>
    <source>
        <strain evidence="2">Snail1</strain>
        <tissue evidence="2">Muscle</tissue>
    </source>
</reference>
<dbReference type="SUPFAM" id="SSF52540">
    <property type="entry name" value="P-loop containing nucleoside triphosphate hydrolases"/>
    <property type="match status" value="1"/>
</dbReference>